<accession>A0AAN9M5Q0</accession>
<dbReference type="EMBL" id="JAYMYR010000008">
    <property type="protein sequence ID" value="KAK7348745.1"/>
    <property type="molecule type" value="Genomic_DNA"/>
</dbReference>
<protein>
    <submittedName>
        <fullName evidence="1">Uncharacterized protein</fullName>
    </submittedName>
</protein>
<sequence>MLSPLLPFDSPPPCKCYLRFLWIQFRYRYENGRRHLGIPETEVFASIMDFYSSGQLLFLDSQAAVAMDMIIHQFALLRVRI</sequence>
<organism evidence="1 2">
    <name type="scientific">Phaseolus coccineus</name>
    <name type="common">Scarlet runner bean</name>
    <name type="synonym">Phaseolus multiflorus</name>
    <dbReference type="NCBI Taxonomy" id="3886"/>
    <lineage>
        <taxon>Eukaryota</taxon>
        <taxon>Viridiplantae</taxon>
        <taxon>Streptophyta</taxon>
        <taxon>Embryophyta</taxon>
        <taxon>Tracheophyta</taxon>
        <taxon>Spermatophyta</taxon>
        <taxon>Magnoliopsida</taxon>
        <taxon>eudicotyledons</taxon>
        <taxon>Gunneridae</taxon>
        <taxon>Pentapetalae</taxon>
        <taxon>rosids</taxon>
        <taxon>fabids</taxon>
        <taxon>Fabales</taxon>
        <taxon>Fabaceae</taxon>
        <taxon>Papilionoideae</taxon>
        <taxon>50 kb inversion clade</taxon>
        <taxon>NPAAA clade</taxon>
        <taxon>indigoferoid/millettioid clade</taxon>
        <taxon>Phaseoleae</taxon>
        <taxon>Phaseolus</taxon>
    </lineage>
</organism>
<proteinExistence type="predicted"/>
<name>A0AAN9M5Q0_PHACN</name>
<keyword evidence="2" id="KW-1185">Reference proteome</keyword>
<dbReference type="Proteomes" id="UP001374584">
    <property type="component" value="Unassembled WGS sequence"/>
</dbReference>
<dbReference type="AlphaFoldDB" id="A0AAN9M5Q0"/>
<reference evidence="1 2" key="1">
    <citation type="submission" date="2024-01" db="EMBL/GenBank/DDBJ databases">
        <title>The genomes of 5 underutilized Papilionoideae crops provide insights into root nodulation and disease resistanc.</title>
        <authorList>
            <person name="Jiang F."/>
        </authorList>
    </citation>
    <scope>NUCLEOTIDE SEQUENCE [LARGE SCALE GENOMIC DNA]</scope>
    <source>
        <strain evidence="1">JINMINGXINNONG_FW02</strain>
        <tissue evidence="1">Leaves</tissue>
    </source>
</reference>
<evidence type="ECO:0000313" key="2">
    <source>
        <dbReference type="Proteomes" id="UP001374584"/>
    </source>
</evidence>
<evidence type="ECO:0000313" key="1">
    <source>
        <dbReference type="EMBL" id="KAK7348745.1"/>
    </source>
</evidence>
<gene>
    <name evidence="1" type="ORF">VNO80_23397</name>
</gene>
<comment type="caution">
    <text evidence="1">The sequence shown here is derived from an EMBL/GenBank/DDBJ whole genome shotgun (WGS) entry which is preliminary data.</text>
</comment>